<dbReference type="InterPro" id="IPR000086">
    <property type="entry name" value="NUDIX_hydrolase_dom"/>
</dbReference>
<evidence type="ECO:0000313" key="3">
    <source>
        <dbReference type="EMBL" id="HII73163.1"/>
    </source>
</evidence>
<dbReference type="PROSITE" id="PS00893">
    <property type="entry name" value="NUDIX_BOX"/>
    <property type="match status" value="1"/>
</dbReference>
<dbReference type="PANTHER" id="PTHR43736:SF1">
    <property type="entry name" value="DIHYDRONEOPTERIN TRIPHOSPHATE DIPHOSPHATASE"/>
    <property type="match status" value="1"/>
</dbReference>
<dbReference type="GeneID" id="1460325"/>
<comment type="caution">
    <text evidence="3">The sequence shown here is derived from an EMBL/GenBank/DDBJ whole genome shotgun (WGS) entry which is preliminary data.</text>
</comment>
<feature type="domain" description="Nudix hydrolase" evidence="2">
    <location>
        <begin position="3"/>
        <end position="129"/>
    </location>
</feature>
<evidence type="ECO:0000259" key="2">
    <source>
        <dbReference type="PROSITE" id="PS51462"/>
    </source>
</evidence>
<dbReference type="PROSITE" id="PS51462">
    <property type="entry name" value="NUDIX"/>
    <property type="match status" value="1"/>
</dbReference>
<organism evidence="3 4">
    <name type="scientific">Sulfurisphaera tokodaii</name>
    <dbReference type="NCBI Taxonomy" id="111955"/>
    <lineage>
        <taxon>Archaea</taxon>
        <taxon>Thermoproteota</taxon>
        <taxon>Thermoprotei</taxon>
        <taxon>Sulfolobales</taxon>
        <taxon>Sulfolobaceae</taxon>
        <taxon>Sulfurisphaera</taxon>
    </lineage>
</organism>
<dbReference type="InterPro" id="IPR020476">
    <property type="entry name" value="Nudix_hydrolase"/>
</dbReference>
<dbReference type="Pfam" id="PF00293">
    <property type="entry name" value="NUDIX"/>
    <property type="match status" value="1"/>
</dbReference>
<reference evidence="3" key="1">
    <citation type="journal article" date="2020" name="bioRxiv">
        <title>A rank-normalized archaeal taxonomy based on genome phylogeny resolves widespread incomplete and uneven classifications.</title>
        <authorList>
            <person name="Rinke C."/>
            <person name="Chuvochina M."/>
            <person name="Mussig A.J."/>
            <person name="Chaumeil P.-A."/>
            <person name="Waite D.W."/>
            <person name="Whitman W.B."/>
            <person name="Parks D.H."/>
            <person name="Hugenholtz P."/>
        </authorList>
    </citation>
    <scope>NUCLEOTIDE SEQUENCE</scope>
    <source>
        <strain evidence="3">UBA8838</strain>
    </source>
</reference>
<dbReference type="PANTHER" id="PTHR43736">
    <property type="entry name" value="ADP-RIBOSE PYROPHOSPHATASE"/>
    <property type="match status" value="1"/>
</dbReference>
<dbReference type="RefSeq" id="WP_010980328.1">
    <property type="nucleotide sequence ID" value="NZ_BAABQO010000001.1"/>
</dbReference>
<name>A0A832THW9_9CREN</name>
<dbReference type="SUPFAM" id="SSF55811">
    <property type="entry name" value="Nudix"/>
    <property type="match status" value="1"/>
</dbReference>
<dbReference type="AlphaFoldDB" id="A0A832THW9"/>
<proteinExistence type="predicted"/>
<evidence type="ECO:0000256" key="1">
    <source>
        <dbReference type="ARBA" id="ARBA00022801"/>
    </source>
</evidence>
<dbReference type="Gene3D" id="3.90.79.10">
    <property type="entry name" value="Nucleoside Triphosphate Pyrophosphohydrolase"/>
    <property type="match status" value="1"/>
</dbReference>
<dbReference type="Proteomes" id="UP000646844">
    <property type="component" value="Unassembled WGS sequence"/>
</dbReference>
<dbReference type="InterPro" id="IPR020084">
    <property type="entry name" value="NUDIX_hydrolase_CS"/>
</dbReference>
<gene>
    <name evidence="3" type="ORF">HA332_01880</name>
</gene>
<dbReference type="InterPro" id="IPR015797">
    <property type="entry name" value="NUDIX_hydrolase-like_dom_sf"/>
</dbReference>
<dbReference type="EMBL" id="DUJO01000008">
    <property type="protein sequence ID" value="HII73163.1"/>
    <property type="molecule type" value="Genomic_DNA"/>
</dbReference>
<protein>
    <submittedName>
        <fullName evidence="3">NUDIX hydrolase</fullName>
    </submittedName>
</protein>
<dbReference type="OMA" id="YHYVLVD"/>
<dbReference type="GO" id="GO:0016787">
    <property type="term" value="F:hydrolase activity"/>
    <property type="evidence" value="ECO:0007669"/>
    <property type="project" value="UniProtKB-KW"/>
</dbReference>
<dbReference type="PRINTS" id="PR00502">
    <property type="entry name" value="NUDIXFAMILY"/>
</dbReference>
<accession>A0A832THW9</accession>
<keyword evidence="1 3" id="KW-0378">Hydrolase</keyword>
<sequence>MEYPLVAVGGVIFNKQRKVLLVKRKNPPNKGSWAIPGGKVKYGETLEEAVKREIKEETNLDVRVKELLAIVEIIKEGFHYVILDFVCENIEGKLMASSDAEDARFFSLDELTNISVSPTTIEMLKRYFDGEKTPIIITERSTQISK</sequence>
<evidence type="ECO:0000313" key="4">
    <source>
        <dbReference type="Proteomes" id="UP000646844"/>
    </source>
</evidence>
<dbReference type="CDD" id="cd04673">
    <property type="entry name" value="NUDIX_ADPRase"/>
    <property type="match status" value="1"/>
</dbReference>